<proteinExistence type="predicted"/>
<evidence type="ECO:0000256" key="2">
    <source>
        <dbReference type="ARBA" id="ARBA00023125"/>
    </source>
</evidence>
<accession>A0A4D4N8A3</accession>
<dbReference type="PROSITE" id="PS50043">
    <property type="entry name" value="HTH_LUXR_2"/>
    <property type="match status" value="1"/>
</dbReference>
<dbReference type="Proteomes" id="UP000302139">
    <property type="component" value="Unassembled WGS sequence"/>
</dbReference>
<sequence>MGMTAFAERAGRELRAAGGTAHKRTAPARHEELTAQESQIARMARDGLSNPEIGTRLFISARTVQYHLRKVFTKLGITSRSQLDRVLPSGPGGA</sequence>
<feature type="domain" description="HTH luxR-type" evidence="5">
    <location>
        <begin position="26"/>
        <end position="91"/>
    </location>
</feature>
<evidence type="ECO:0000259" key="5">
    <source>
        <dbReference type="PROSITE" id="PS50043"/>
    </source>
</evidence>
<dbReference type="STRING" id="33903.AQJ43_31440"/>
<dbReference type="EMBL" id="BJHX01000002">
    <property type="protein sequence ID" value="GDY69476.1"/>
    <property type="molecule type" value="Genomic_DNA"/>
</dbReference>
<dbReference type="InterPro" id="IPR000792">
    <property type="entry name" value="Tscrpt_reg_LuxR_C"/>
</dbReference>
<dbReference type="GO" id="GO:0006355">
    <property type="term" value="P:regulation of DNA-templated transcription"/>
    <property type="evidence" value="ECO:0007669"/>
    <property type="project" value="InterPro"/>
</dbReference>
<dbReference type="AlphaFoldDB" id="A0A4D4N8A3"/>
<dbReference type="EMBL" id="BJHY01000002">
    <property type="protein sequence ID" value="GDY79729.1"/>
    <property type="molecule type" value="Genomic_DNA"/>
</dbReference>
<dbReference type="InterPro" id="IPR036388">
    <property type="entry name" value="WH-like_DNA-bd_sf"/>
</dbReference>
<evidence type="ECO:0000256" key="4">
    <source>
        <dbReference type="SAM" id="MobiDB-lite"/>
    </source>
</evidence>
<evidence type="ECO:0000313" key="9">
    <source>
        <dbReference type="Proteomes" id="UP000302139"/>
    </source>
</evidence>
<comment type="caution">
    <text evidence="7">The sequence shown here is derived from an EMBL/GenBank/DDBJ whole genome shotgun (WGS) entry which is preliminary data.</text>
</comment>
<name>A0A4D4N8A3_STRAX</name>
<dbReference type="PANTHER" id="PTHR44688:SF16">
    <property type="entry name" value="DNA-BINDING TRANSCRIPTIONAL ACTIVATOR DEVR_DOSR"/>
    <property type="match status" value="1"/>
</dbReference>
<protein>
    <recommendedName>
        <fullName evidence="5">HTH luxR-type domain-containing protein</fullName>
    </recommendedName>
</protein>
<evidence type="ECO:0000313" key="7">
    <source>
        <dbReference type="EMBL" id="GDY79729.1"/>
    </source>
</evidence>
<dbReference type="Proteomes" id="UP000299211">
    <property type="component" value="Unassembled WGS sequence"/>
</dbReference>
<keyword evidence="1" id="KW-0805">Transcription regulation</keyword>
<organism evidence="7 8">
    <name type="scientific">Streptomyces avermitilis</name>
    <dbReference type="NCBI Taxonomy" id="33903"/>
    <lineage>
        <taxon>Bacteria</taxon>
        <taxon>Bacillati</taxon>
        <taxon>Actinomycetota</taxon>
        <taxon>Actinomycetes</taxon>
        <taxon>Kitasatosporales</taxon>
        <taxon>Streptomycetaceae</taxon>
        <taxon>Streptomyces</taxon>
    </lineage>
</organism>
<evidence type="ECO:0000256" key="1">
    <source>
        <dbReference type="ARBA" id="ARBA00023015"/>
    </source>
</evidence>
<dbReference type="SMART" id="SM00421">
    <property type="entry name" value="HTH_LUXR"/>
    <property type="match status" value="1"/>
</dbReference>
<evidence type="ECO:0000313" key="8">
    <source>
        <dbReference type="Proteomes" id="UP000299211"/>
    </source>
</evidence>
<reference evidence="7 8" key="1">
    <citation type="submission" date="2019-04" db="EMBL/GenBank/DDBJ databases">
        <title>Draft genome sequences of Streptomyces avermitilis ATCC 31267.</title>
        <authorList>
            <person name="Komaki H."/>
            <person name="Tamura T."/>
            <person name="Hosoyama A."/>
        </authorList>
    </citation>
    <scope>NUCLEOTIDE SEQUENCE [LARGE SCALE GENOMIC DNA]</scope>
    <source>
        <strain evidence="7 8">ATCC 31267</strain>
    </source>
</reference>
<evidence type="ECO:0000313" key="6">
    <source>
        <dbReference type="EMBL" id="GDY69476.1"/>
    </source>
</evidence>
<dbReference type="CDD" id="cd06170">
    <property type="entry name" value="LuxR_C_like"/>
    <property type="match status" value="1"/>
</dbReference>
<keyword evidence="3" id="KW-0804">Transcription</keyword>
<dbReference type="SUPFAM" id="SSF46894">
    <property type="entry name" value="C-terminal effector domain of the bipartite response regulators"/>
    <property type="match status" value="1"/>
</dbReference>
<dbReference type="Pfam" id="PF00196">
    <property type="entry name" value="GerE"/>
    <property type="match status" value="1"/>
</dbReference>
<keyword evidence="2" id="KW-0238">DNA-binding</keyword>
<dbReference type="PANTHER" id="PTHR44688">
    <property type="entry name" value="DNA-BINDING TRANSCRIPTIONAL ACTIVATOR DEVR_DOSR"/>
    <property type="match status" value="1"/>
</dbReference>
<evidence type="ECO:0000256" key="3">
    <source>
        <dbReference type="ARBA" id="ARBA00023163"/>
    </source>
</evidence>
<dbReference type="GO" id="GO:0003677">
    <property type="term" value="F:DNA binding"/>
    <property type="evidence" value="ECO:0007669"/>
    <property type="project" value="UniProtKB-KW"/>
</dbReference>
<reference evidence="6 9" key="2">
    <citation type="submission" date="2019-04" db="EMBL/GenBank/DDBJ databases">
        <title>Draft genome sequences of Streptomyces avermitilis NBRC 14893.</title>
        <authorList>
            <person name="Komaki H."/>
            <person name="Tamura T."/>
            <person name="Hosoyama A."/>
        </authorList>
    </citation>
    <scope>NUCLEOTIDE SEQUENCE [LARGE SCALE GENOMIC DNA]</scope>
    <source>
        <strain evidence="6 9">NBRC 14893</strain>
    </source>
</reference>
<dbReference type="Gene3D" id="1.10.10.10">
    <property type="entry name" value="Winged helix-like DNA-binding domain superfamily/Winged helix DNA-binding domain"/>
    <property type="match status" value="1"/>
</dbReference>
<gene>
    <name evidence="6" type="ORF">SAV14893_088690</name>
    <name evidence="7" type="ORF">SAV31267_092140</name>
</gene>
<dbReference type="PRINTS" id="PR00038">
    <property type="entry name" value="HTHLUXR"/>
</dbReference>
<dbReference type="InterPro" id="IPR016032">
    <property type="entry name" value="Sig_transdc_resp-reg_C-effctor"/>
</dbReference>
<feature type="region of interest" description="Disordered" evidence="4">
    <location>
        <begin position="1"/>
        <end position="35"/>
    </location>
</feature>